<name>A0ABV9HS12_9FLAO</name>
<dbReference type="EMBL" id="JBHSFV010000001">
    <property type="protein sequence ID" value="MFC4632490.1"/>
    <property type="molecule type" value="Genomic_DNA"/>
</dbReference>
<comment type="caution">
    <text evidence="1">The sequence shown here is derived from an EMBL/GenBank/DDBJ whole genome shotgun (WGS) entry which is preliminary data.</text>
</comment>
<reference evidence="2" key="1">
    <citation type="journal article" date="2019" name="Int. J. Syst. Evol. Microbiol.">
        <title>The Global Catalogue of Microorganisms (GCM) 10K type strain sequencing project: providing services to taxonomists for standard genome sequencing and annotation.</title>
        <authorList>
            <consortium name="The Broad Institute Genomics Platform"/>
            <consortium name="The Broad Institute Genome Sequencing Center for Infectious Disease"/>
            <person name="Wu L."/>
            <person name="Ma J."/>
        </authorList>
    </citation>
    <scope>NUCLEOTIDE SEQUENCE [LARGE SCALE GENOMIC DNA]</scope>
    <source>
        <strain evidence="2">YJ-61-S</strain>
    </source>
</reference>
<organism evidence="1 2">
    <name type="scientific">Dokdonia ponticola</name>
    <dbReference type="NCBI Taxonomy" id="2041041"/>
    <lineage>
        <taxon>Bacteria</taxon>
        <taxon>Pseudomonadati</taxon>
        <taxon>Bacteroidota</taxon>
        <taxon>Flavobacteriia</taxon>
        <taxon>Flavobacteriales</taxon>
        <taxon>Flavobacteriaceae</taxon>
        <taxon>Dokdonia</taxon>
    </lineage>
</organism>
<proteinExistence type="predicted"/>
<evidence type="ECO:0000313" key="2">
    <source>
        <dbReference type="Proteomes" id="UP001596043"/>
    </source>
</evidence>
<gene>
    <name evidence="1" type="ORF">ACFO3O_01120</name>
</gene>
<sequence>MKPETLKHYFRDLIYLIKERNAELKAEKNKSDYYSGIEFGYYEIIELIKSQADSFEIKIDDLGFNDYEKYTKQKK</sequence>
<keyword evidence="2" id="KW-1185">Reference proteome</keyword>
<dbReference type="RefSeq" id="WP_379976689.1">
    <property type="nucleotide sequence ID" value="NZ_JBHSFV010000001.1"/>
</dbReference>
<evidence type="ECO:0000313" key="1">
    <source>
        <dbReference type="EMBL" id="MFC4632490.1"/>
    </source>
</evidence>
<dbReference type="Proteomes" id="UP001596043">
    <property type="component" value="Unassembled WGS sequence"/>
</dbReference>
<accession>A0ABV9HS12</accession>
<protein>
    <submittedName>
        <fullName evidence="1">Uncharacterized protein</fullName>
    </submittedName>
</protein>